<dbReference type="Proteomes" id="UP000299102">
    <property type="component" value="Unassembled WGS sequence"/>
</dbReference>
<dbReference type="EMBL" id="BGZK01000217">
    <property type="protein sequence ID" value="GBP29253.1"/>
    <property type="molecule type" value="Genomic_DNA"/>
</dbReference>
<feature type="region of interest" description="Disordered" evidence="1">
    <location>
        <begin position="62"/>
        <end position="95"/>
    </location>
</feature>
<keyword evidence="3" id="KW-1185">Reference proteome</keyword>
<sequence length="119" mass="12894">MVGLKGHYSSRAVTAGTKKKHVLPQHVRVISGSSEVLQHAGVVTDETGKVAFPLCKAKYRARRARAPRAPSRAPAPRRAGRALCRGKKLHGGRRAAARRVHLLNYKARKLSGNSPDTSL</sequence>
<feature type="compositionally biased region" description="Low complexity" evidence="1">
    <location>
        <begin position="67"/>
        <end position="77"/>
    </location>
</feature>
<proteinExistence type="predicted"/>
<gene>
    <name evidence="2" type="ORF">EVAR_20616_1</name>
</gene>
<evidence type="ECO:0000313" key="2">
    <source>
        <dbReference type="EMBL" id="GBP29253.1"/>
    </source>
</evidence>
<protein>
    <submittedName>
        <fullName evidence="2">Uncharacterized protein</fullName>
    </submittedName>
</protein>
<dbReference type="AlphaFoldDB" id="A0A4C1URZ9"/>
<organism evidence="2 3">
    <name type="scientific">Eumeta variegata</name>
    <name type="common">Bagworm moth</name>
    <name type="synonym">Eumeta japonica</name>
    <dbReference type="NCBI Taxonomy" id="151549"/>
    <lineage>
        <taxon>Eukaryota</taxon>
        <taxon>Metazoa</taxon>
        <taxon>Ecdysozoa</taxon>
        <taxon>Arthropoda</taxon>
        <taxon>Hexapoda</taxon>
        <taxon>Insecta</taxon>
        <taxon>Pterygota</taxon>
        <taxon>Neoptera</taxon>
        <taxon>Endopterygota</taxon>
        <taxon>Lepidoptera</taxon>
        <taxon>Glossata</taxon>
        <taxon>Ditrysia</taxon>
        <taxon>Tineoidea</taxon>
        <taxon>Psychidae</taxon>
        <taxon>Oiketicinae</taxon>
        <taxon>Eumeta</taxon>
    </lineage>
</organism>
<accession>A0A4C1URZ9</accession>
<evidence type="ECO:0000256" key="1">
    <source>
        <dbReference type="SAM" id="MobiDB-lite"/>
    </source>
</evidence>
<reference evidence="2 3" key="1">
    <citation type="journal article" date="2019" name="Commun. Biol.">
        <title>The bagworm genome reveals a unique fibroin gene that provides high tensile strength.</title>
        <authorList>
            <person name="Kono N."/>
            <person name="Nakamura H."/>
            <person name="Ohtoshi R."/>
            <person name="Tomita M."/>
            <person name="Numata K."/>
            <person name="Arakawa K."/>
        </authorList>
    </citation>
    <scope>NUCLEOTIDE SEQUENCE [LARGE SCALE GENOMIC DNA]</scope>
</reference>
<feature type="compositionally biased region" description="Basic residues" evidence="1">
    <location>
        <begin position="78"/>
        <end position="95"/>
    </location>
</feature>
<comment type="caution">
    <text evidence="2">The sequence shown here is derived from an EMBL/GenBank/DDBJ whole genome shotgun (WGS) entry which is preliminary data.</text>
</comment>
<evidence type="ECO:0000313" key="3">
    <source>
        <dbReference type="Proteomes" id="UP000299102"/>
    </source>
</evidence>
<name>A0A4C1URZ9_EUMVA</name>